<comment type="caution">
    <text evidence="1">The sequence shown here is derived from an EMBL/GenBank/DDBJ whole genome shotgun (WGS) entry which is preliminary data.</text>
</comment>
<sequence length="134" mass="15062">MTIMPFNLVTERYLPVLRASGTKDRIAPWEITTDYADNPVVALDAPRSDFNGVLAQFLIGLQQTTFAPKDRREWEDRLFGQPPTPEELKAAFVQFEYAFNLDGDGPRFMQDFDPLAAQKPLPITALLIDTAGSE</sequence>
<proteinExistence type="predicted"/>
<reference evidence="1 2" key="1">
    <citation type="journal article" date="2018" name="Aquat. Microb. Ecol.">
        <title>Gammaproteobacterial methanotrophs dominate.</title>
        <authorList>
            <person name="Rissanen A.J."/>
            <person name="Saarenheimo J."/>
            <person name="Tiirola M."/>
            <person name="Peura S."/>
            <person name="Aalto S.L."/>
            <person name="Karvinen A."/>
            <person name="Nykanen H."/>
        </authorList>
    </citation>
    <scope>NUCLEOTIDE SEQUENCE [LARGE SCALE GENOMIC DNA]</scope>
    <source>
        <strain evidence="1">AMbin10</strain>
    </source>
</reference>
<dbReference type="Pfam" id="PF09481">
    <property type="entry name" value="CRISPR_Cse1"/>
    <property type="match status" value="1"/>
</dbReference>
<dbReference type="EMBL" id="QJPH01000382">
    <property type="protein sequence ID" value="PZN75570.1"/>
    <property type="molecule type" value="Genomic_DNA"/>
</dbReference>
<dbReference type="InterPro" id="IPR013381">
    <property type="entry name" value="CRISPR-assoc_prot_Cse1"/>
</dbReference>
<accession>A0A2W4SJB4</accession>
<evidence type="ECO:0000313" key="1">
    <source>
        <dbReference type="EMBL" id="PZN75570.1"/>
    </source>
</evidence>
<dbReference type="NCBIfam" id="TIGR02547">
    <property type="entry name" value="casA_cse1"/>
    <property type="match status" value="1"/>
</dbReference>
<protein>
    <submittedName>
        <fullName evidence="1">Type I-E CRISPR-associated protein Cse1/CasA</fullName>
    </submittedName>
</protein>
<gene>
    <name evidence="1" type="primary">casA</name>
    <name evidence="1" type="ORF">DM484_18335</name>
</gene>
<feature type="non-terminal residue" evidence="1">
    <location>
        <position position="134"/>
    </location>
</feature>
<evidence type="ECO:0000313" key="2">
    <source>
        <dbReference type="Proteomes" id="UP000249396"/>
    </source>
</evidence>
<name>A0A2W4SJB4_9GAMM</name>
<organism evidence="1 2">
    <name type="scientific">Candidatus Methylumidiphilus alinenensis</name>
    <dbReference type="NCBI Taxonomy" id="2202197"/>
    <lineage>
        <taxon>Bacteria</taxon>
        <taxon>Pseudomonadati</taxon>
        <taxon>Pseudomonadota</taxon>
        <taxon>Gammaproteobacteria</taxon>
        <taxon>Methylococcales</taxon>
        <taxon>Candidatus Methylumidiphilus</taxon>
    </lineage>
</organism>
<dbReference type="Proteomes" id="UP000249396">
    <property type="component" value="Unassembled WGS sequence"/>
</dbReference>
<dbReference type="AlphaFoldDB" id="A0A2W4SJB4"/>